<feature type="compositionally biased region" description="Polar residues" evidence="1">
    <location>
        <begin position="293"/>
        <end position="308"/>
    </location>
</feature>
<evidence type="ECO:0000313" key="2">
    <source>
        <dbReference type="Ensembl" id="ENSPMGP00000028435.1"/>
    </source>
</evidence>
<dbReference type="Proteomes" id="UP000261520">
    <property type="component" value="Unplaced"/>
</dbReference>
<organism evidence="2 3">
    <name type="scientific">Periophthalmus magnuspinnatus</name>
    <dbReference type="NCBI Taxonomy" id="409849"/>
    <lineage>
        <taxon>Eukaryota</taxon>
        <taxon>Metazoa</taxon>
        <taxon>Chordata</taxon>
        <taxon>Craniata</taxon>
        <taxon>Vertebrata</taxon>
        <taxon>Euteleostomi</taxon>
        <taxon>Actinopterygii</taxon>
        <taxon>Neopterygii</taxon>
        <taxon>Teleostei</taxon>
        <taxon>Neoteleostei</taxon>
        <taxon>Acanthomorphata</taxon>
        <taxon>Gobiaria</taxon>
        <taxon>Gobiiformes</taxon>
        <taxon>Gobioidei</taxon>
        <taxon>Gobiidae</taxon>
        <taxon>Oxudercinae</taxon>
        <taxon>Periophthalmus</taxon>
    </lineage>
</organism>
<proteinExistence type="predicted"/>
<reference evidence="2" key="2">
    <citation type="submission" date="2025-09" db="UniProtKB">
        <authorList>
            <consortium name="Ensembl"/>
        </authorList>
    </citation>
    <scope>IDENTIFICATION</scope>
</reference>
<evidence type="ECO:0000256" key="1">
    <source>
        <dbReference type="SAM" id="MobiDB-lite"/>
    </source>
</evidence>
<feature type="region of interest" description="Disordered" evidence="1">
    <location>
        <begin position="177"/>
        <end position="203"/>
    </location>
</feature>
<feature type="region of interest" description="Disordered" evidence="1">
    <location>
        <begin position="239"/>
        <end position="355"/>
    </location>
</feature>
<evidence type="ECO:0000313" key="3">
    <source>
        <dbReference type="Proteomes" id="UP000261520"/>
    </source>
</evidence>
<keyword evidence="3" id="KW-1185">Reference proteome</keyword>
<reference evidence="2" key="1">
    <citation type="submission" date="2025-08" db="UniProtKB">
        <authorList>
            <consortium name="Ensembl"/>
        </authorList>
    </citation>
    <scope>IDENTIFICATION</scope>
</reference>
<dbReference type="Ensembl" id="ENSPMGT00000030278.1">
    <property type="protein sequence ID" value="ENSPMGP00000028435.1"/>
    <property type="gene ID" value="ENSPMGG00000022873.1"/>
</dbReference>
<name>A0A3B4BJ40_9GOBI</name>
<protein>
    <submittedName>
        <fullName evidence="2">Uncharacterized protein</fullName>
    </submittedName>
</protein>
<dbReference type="AlphaFoldDB" id="A0A3B4BJ40"/>
<accession>A0A3B4BJ40</accession>
<sequence length="355" mass="38269">MSNWQIGLFKMNECKSVLITTGQKMDPHNMYRPPSVERMSPGQQPPSPCVKGSQRVVTLAQHISVSNPQPLNLQHIHEVYYIHQSYKTVVLFYSIGSRSPPNASQPPAFFSKLTENTSAIVRSKKQEMTKKMTVVGNENDFNAGQPGTEIFNIHGSESPGNSIGLEAIIRKALMGKYDDQSEDRSPSNPGSSGPVAGVDGRAEDGFAQGGTNISKIKLPLICRLFTLHFLTFCLVGGAKSSKGNGRSNGRKTKSPGPGLSGGERPSSVSSVHSEGDYNRRTPLSNRVLEERPSSTGSTPTPFAYNTLTMRFPSGTVSAPSPSPGQGASGPGAQGRWEEEPKPLLMSQYETLSDSE</sequence>